<sequence>MQLLKCNFTGGLTLDVMYTGELEEAEKCFVGNVFITSDDVNNPNYEDFRTCISIEPITDATRVYKVVKVENFKEYNAGMLPGACITGDELGRPRCVSHPLAEILGKAVGRKITGHNLTVIVADGKAYFYSMMGKLTQTVDLYELLPLCADIINDLG</sequence>
<proteinExistence type="predicted"/>
<dbReference type="RefSeq" id="WP_181501461.1">
    <property type="nucleotide sequence ID" value="NZ_JACDUH010000003.1"/>
</dbReference>
<dbReference type="EMBL" id="JACDUH010000003">
    <property type="protein sequence ID" value="MBA2851635.1"/>
    <property type="molecule type" value="Genomic_DNA"/>
</dbReference>
<dbReference type="AlphaFoldDB" id="A0A7J9NWJ7"/>
<gene>
    <name evidence="1" type="ORF">HNP86_001794</name>
</gene>
<reference evidence="1 2" key="1">
    <citation type="submission" date="2020-07" db="EMBL/GenBank/DDBJ databases">
        <title>Genomic Encyclopedia of Type Strains, Phase IV (KMG-V): Genome sequencing to study the core and pangenomes of soil and plant-associated prokaryotes.</title>
        <authorList>
            <person name="Whitman W."/>
        </authorList>
    </citation>
    <scope>NUCLEOTIDE SEQUENCE [LARGE SCALE GENOMIC DNA]</scope>
    <source>
        <strain evidence="1 2">A1</strain>
    </source>
</reference>
<evidence type="ECO:0000313" key="1">
    <source>
        <dbReference type="EMBL" id="MBA2851635.1"/>
    </source>
</evidence>
<accession>A0A7J9NWJ7</accession>
<comment type="caution">
    <text evidence="1">The sequence shown here is derived from an EMBL/GenBank/DDBJ whole genome shotgun (WGS) entry which is preliminary data.</text>
</comment>
<name>A0A7J9NWJ7_METMI</name>
<organism evidence="1 2">
    <name type="scientific">Methanococcus maripaludis</name>
    <name type="common">Methanococcus deltae</name>
    <dbReference type="NCBI Taxonomy" id="39152"/>
    <lineage>
        <taxon>Archaea</taxon>
        <taxon>Methanobacteriati</taxon>
        <taxon>Methanobacteriota</taxon>
        <taxon>Methanomada group</taxon>
        <taxon>Methanococci</taxon>
        <taxon>Methanococcales</taxon>
        <taxon>Methanococcaceae</taxon>
        <taxon>Methanococcus</taxon>
    </lineage>
</organism>
<protein>
    <submittedName>
        <fullName evidence="1">Uncharacterized protein</fullName>
    </submittedName>
</protein>
<evidence type="ECO:0000313" key="2">
    <source>
        <dbReference type="Proteomes" id="UP000564425"/>
    </source>
</evidence>
<dbReference type="Proteomes" id="UP000564425">
    <property type="component" value="Unassembled WGS sequence"/>
</dbReference>